<organism evidence="1 2">
    <name type="scientific">Pseudomonas phage Eisa9</name>
    <dbReference type="NCBI Taxonomy" id="2900148"/>
    <lineage>
        <taxon>Viruses</taxon>
        <taxon>Duplodnaviria</taxon>
        <taxon>Heunggongvirae</taxon>
        <taxon>Uroviricota</taxon>
        <taxon>Caudoviricetes</taxon>
        <taxon>Autographivirales</taxon>
        <taxon>Autonotataviridae</taxon>
        <taxon>Pollyceevirus</taxon>
        <taxon>Pollyceevirus Eisa9</taxon>
    </lineage>
</organism>
<dbReference type="Proteomes" id="UP000828016">
    <property type="component" value="Segment"/>
</dbReference>
<reference evidence="1" key="1">
    <citation type="submission" date="2021-11" db="EMBL/GenBank/DDBJ databases">
        <title>Complete genome sequence of Pseudomonas phage Eisa9.</title>
        <authorList>
            <person name="Korniienko N."/>
            <person name="Kharina A."/>
            <person name="Zrelovs N."/>
            <person name="Jindrichova B."/>
            <person name="Moravec T."/>
            <person name="Budzanivska I."/>
            <person name="Burketova L."/>
            <person name="Kalachova T."/>
        </authorList>
    </citation>
    <scope>NUCLEOTIDE SEQUENCE</scope>
</reference>
<evidence type="ECO:0000313" key="1">
    <source>
        <dbReference type="EMBL" id="UGL61105.1"/>
    </source>
</evidence>
<proteinExistence type="predicted"/>
<keyword evidence="2" id="KW-1185">Reference proteome</keyword>
<accession>A0AAE8YJ02</accession>
<name>A0AAE8YJ02_9CAUD</name>
<sequence>MTKQIKLIEGKANLEKEFGLLKAAGKKLDDRIQLAGLSIINHIDKHGDITLVVGLMDALPKGARSSAMIEWLLAHAKLEQNIIDGKVSKDAPWLYAKGKATKMEAAIESPWYTFKPEKLDEPSFDFQAMLNALLSKATKAAAAGKEVKGADQLARIQLLLAEPAAE</sequence>
<protein>
    <submittedName>
        <fullName evidence="1">Uncharacterized protein</fullName>
    </submittedName>
</protein>
<dbReference type="EMBL" id="OL581612">
    <property type="protein sequence ID" value="UGL61105.1"/>
    <property type="molecule type" value="Genomic_DNA"/>
</dbReference>
<evidence type="ECO:0000313" key="2">
    <source>
        <dbReference type="Proteomes" id="UP000828016"/>
    </source>
</evidence>